<dbReference type="GO" id="GO:0000287">
    <property type="term" value="F:magnesium ion binding"/>
    <property type="evidence" value="ECO:0007669"/>
    <property type="project" value="UniProtKB-UniRule"/>
</dbReference>
<dbReference type="Gene3D" id="3.40.50.2020">
    <property type="match status" value="1"/>
</dbReference>
<comment type="pathway">
    <text evidence="1 6">Pyrimidine metabolism; UMP biosynthesis via de novo pathway; UMP from orotate: step 1/2.</text>
</comment>
<accession>A0A1A5YI19</accession>
<dbReference type="GO" id="GO:0004588">
    <property type="term" value="F:orotate phosphoribosyltransferase activity"/>
    <property type="evidence" value="ECO:0007669"/>
    <property type="project" value="UniProtKB-UniRule"/>
</dbReference>
<dbReference type="InterPro" id="IPR004467">
    <property type="entry name" value="Or_phspho_trans_dom"/>
</dbReference>
<feature type="domain" description="Phosphoribosyltransferase" evidence="7">
    <location>
        <begin position="56"/>
        <end position="142"/>
    </location>
</feature>
<dbReference type="EC" id="2.4.2.10" evidence="2 6"/>
<dbReference type="GO" id="GO:0044205">
    <property type="term" value="P:'de novo' UMP biosynthetic process"/>
    <property type="evidence" value="ECO:0007669"/>
    <property type="project" value="UniProtKB-UniRule"/>
</dbReference>
<comment type="similarity">
    <text evidence="6">Belongs to the purine/pyrimidine phosphoribosyltransferase family. PyrE subfamily.</text>
</comment>
<evidence type="ECO:0000313" key="9">
    <source>
        <dbReference type="Proteomes" id="UP000092024"/>
    </source>
</evidence>
<comment type="catalytic activity">
    <reaction evidence="6">
        <text>orotidine 5'-phosphate + diphosphate = orotate + 5-phospho-alpha-D-ribose 1-diphosphate</text>
        <dbReference type="Rhea" id="RHEA:10380"/>
        <dbReference type="ChEBI" id="CHEBI:30839"/>
        <dbReference type="ChEBI" id="CHEBI:33019"/>
        <dbReference type="ChEBI" id="CHEBI:57538"/>
        <dbReference type="ChEBI" id="CHEBI:58017"/>
        <dbReference type="EC" id="2.4.2.10"/>
    </reaction>
</comment>
<evidence type="ECO:0000256" key="4">
    <source>
        <dbReference type="ARBA" id="ARBA00022679"/>
    </source>
</evidence>
<dbReference type="EMBL" id="LYPA01000060">
    <property type="protein sequence ID" value="OBR65219.1"/>
    <property type="molecule type" value="Genomic_DNA"/>
</dbReference>
<evidence type="ECO:0000313" key="8">
    <source>
        <dbReference type="EMBL" id="OBR65219.1"/>
    </source>
</evidence>
<feature type="binding site" evidence="6">
    <location>
        <position position="90"/>
    </location>
    <ligand>
        <name>5-phospho-alpha-D-ribose 1-diphosphate</name>
        <dbReference type="ChEBI" id="CHEBI:58017"/>
        <note>ligand shared between dimeric partners</note>
    </ligand>
</feature>
<evidence type="ECO:0000259" key="7">
    <source>
        <dbReference type="Pfam" id="PF00156"/>
    </source>
</evidence>
<keyword evidence="9" id="KW-1185">Reference proteome</keyword>
<dbReference type="Proteomes" id="UP000092024">
    <property type="component" value="Unassembled WGS sequence"/>
</dbReference>
<keyword evidence="5 6" id="KW-0665">Pyrimidine biosynthesis</keyword>
<dbReference type="InterPro" id="IPR000836">
    <property type="entry name" value="PRTase_dom"/>
</dbReference>
<organism evidence="8 9">
    <name type="scientific">Paenibacillus oryzae</name>
    <dbReference type="NCBI Taxonomy" id="1844972"/>
    <lineage>
        <taxon>Bacteria</taxon>
        <taxon>Bacillati</taxon>
        <taxon>Bacillota</taxon>
        <taxon>Bacilli</taxon>
        <taxon>Bacillales</taxon>
        <taxon>Paenibacillaceae</taxon>
        <taxon>Paenibacillus</taxon>
    </lineage>
</organism>
<evidence type="ECO:0000256" key="2">
    <source>
        <dbReference type="ARBA" id="ARBA00011971"/>
    </source>
</evidence>
<feature type="binding site" evidence="6">
    <location>
        <position position="86"/>
    </location>
    <ligand>
        <name>5-phospho-alpha-D-ribose 1-diphosphate</name>
        <dbReference type="ChEBI" id="CHEBI:58017"/>
        <note>ligand shared between dimeric partners</note>
    </ligand>
</feature>
<dbReference type="UniPathway" id="UPA00070">
    <property type="reaction ID" value="UER00119"/>
</dbReference>
<proteinExistence type="inferred from homology"/>
<reference evidence="8 9" key="1">
    <citation type="submission" date="2016-05" db="EMBL/GenBank/DDBJ databases">
        <title>Paenibacillus oryzae. sp. nov., isolated from the rice root.</title>
        <authorList>
            <person name="Zhang J."/>
            <person name="Zhang X."/>
        </authorList>
    </citation>
    <scope>NUCLEOTIDE SEQUENCE [LARGE SCALE GENOMIC DNA]</scope>
    <source>
        <strain evidence="8 9">1DrF-4</strain>
    </source>
</reference>
<name>A0A1A5YI19_9BACL</name>
<feature type="binding site" evidence="6">
    <location>
        <position position="116"/>
    </location>
    <ligand>
        <name>orotate</name>
        <dbReference type="ChEBI" id="CHEBI:30839"/>
    </ligand>
</feature>
<comment type="function">
    <text evidence="6">Catalyzes the transfer of a ribosyl phosphate group from 5-phosphoribose 1-diphosphate to orotate, leading to the formation of orotidine monophosphate (OMP).</text>
</comment>
<dbReference type="InterPro" id="IPR029057">
    <property type="entry name" value="PRTase-like"/>
</dbReference>
<sequence>MKQLAKEIYNVSHLTGEFLLRSGKVSTEYFDKYLFESQPQLLSLIAEELAKLIPPGTEVLAGLELGGVPIATALSLKSNIPVAFVRKKAKEYGTCKLAEGIDVKGKRVCIIEDVVTTGGQVILSAKDLRDAGAIVTDVMIVIERNIEGRLRLEEEGLNLHSLFKMEDLLKAAAGKI</sequence>
<dbReference type="OrthoDB" id="4213751at2"/>
<dbReference type="CDD" id="cd06223">
    <property type="entry name" value="PRTases_typeI"/>
    <property type="match status" value="1"/>
</dbReference>
<comment type="caution">
    <text evidence="6">Lacks conserved residue(s) required for the propagation of feature annotation.</text>
</comment>
<comment type="caution">
    <text evidence="8">The sequence shown here is derived from an EMBL/GenBank/DDBJ whole genome shotgun (WGS) entry which is preliminary data.</text>
</comment>
<dbReference type="InterPro" id="IPR023031">
    <property type="entry name" value="OPRT"/>
</dbReference>
<dbReference type="SUPFAM" id="SSF53271">
    <property type="entry name" value="PRTase-like"/>
    <property type="match status" value="1"/>
</dbReference>
<dbReference type="STRING" id="1844972.A7K91_00670"/>
<dbReference type="Pfam" id="PF00156">
    <property type="entry name" value="Pribosyltran"/>
    <property type="match status" value="1"/>
</dbReference>
<keyword evidence="6" id="KW-0460">Magnesium</keyword>
<feature type="binding site" description="in other chain" evidence="6">
    <location>
        <position position="87"/>
    </location>
    <ligand>
        <name>5-phospho-alpha-D-ribose 1-diphosphate</name>
        <dbReference type="ChEBI" id="CHEBI:58017"/>
        <note>ligand shared between dimeric partners</note>
    </ligand>
</feature>
<dbReference type="NCBIfam" id="TIGR00336">
    <property type="entry name" value="pyrE"/>
    <property type="match status" value="1"/>
</dbReference>
<comment type="cofactor">
    <cofactor evidence="6">
        <name>Mg(2+)</name>
        <dbReference type="ChEBI" id="CHEBI:18420"/>
    </cofactor>
</comment>
<dbReference type="GO" id="GO:0019856">
    <property type="term" value="P:pyrimidine nucleobase biosynthetic process"/>
    <property type="evidence" value="ECO:0007669"/>
    <property type="project" value="TreeGrafter"/>
</dbReference>
<evidence type="ECO:0000256" key="3">
    <source>
        <dbReference type="ARBA" id="ARBA00022676"/>
    </source>
</evidence>
<evidence type="ECO:0000256" key="5">
    <source>
        <dbReference type="ARBA" id="ARBA00022975"/>
    </source>
</evidence>
<keyword evidence="3 6" id="KW-0328">Glycosyltransferase</keyword>
<gene>
    <name evidence="6" type="primary">pyrE</name>
    <name evidence="8" type="ORF">A7K91_00670</name>
</gene>
<dbReference type="RefSeq" id="WP_068683618.1">
    <property type="nucleotide sequence ID" value="NZ_LYPA01000060.1"/>
</dbReference>
<feature type="binding site" evidence="6">
    <location>
        <position position="144"/>
    </location>
    <ligand>
        <name>orotate</name>
        <dbReference type="ChEBI" id="CHEBI:30839"/>
    </ligand>
</feature>
<dbReference type="HAMAP" id="MF_01208">
    <property type="entry name" value="PyrE"/>
    <property type="match status" value="1"/>
</dbReference>
<protein>
    <recommendedName>
        <fullName evidence="2 6">Orotate phosphoribosyltransferase</fullName>
        <shortName evidence="6">OPRT</shortName>
        <shortName evidence="6">OPRTase</shortName>
        <ecNumber evidence="2 6">2.4.2.10</ecNumber>
    </recommendedName>
</protein>
<keyword evidence="4 6" id="KW-0808">Transferase</keyword>
<evidence type="ECO:0000256" key="1">
    <source>
        <dbReference type="ARBA" id="ARBA00004889"/>
    </source>
</evidence>
<evidence type="ECO:0000256" key="6">
    <source>
        <dbReference type="HAMAP-Rule" id="MF_01208"/>
    </source>
</evidence>
<feature type="binding site" description="in other chain" evidence="6">
    <location>
        <begin position="112"/>
        <end position="120"/>
    </location>
    <ligand>
        <name>5-phospho-alpha-D-ribose 1-diphosphate</name>
        <dbReference type="ChEBI" id="CHEBI:58017"/>
        <note>ligand shared between dimeric partners</note>
    </ligand>
</feature>
<dbReference type="AlphaFoldDB" id="A0A1A5YI19"/>
<dbReference type="PANTHER" id="PTHR19278:SF9">
    <property type="entry name" value="URIDINE 5'-MONOPHOSPHATE SYNTHASE"/>
    <property type="match status" value="1"/>
</dbReference>
<dbReference type="PANTHER" id="PTHR19278">
    <property type="entry name" value="OROTATE PHOSPHORIBOSYLTRANSFERASE"/>
    <property type="match status" value="1"/>
</dbReference>
<feature type="binding site" description="in other chain" evidence="6">
    <location>
        <position position="21"/>
    </location>
    <ligand>
        <name>5-phospho-alpha-D-ribose 1-diphosphate</name>
        <dbReference type="ChEBI" id="CHEBI:58017"/>
        <note>ligand shared between dimeric partners</note>
    </ligand>
</feature>
<comment type="subunit">
    <text evidence="6">Homodimer.</text>
</comment>